<dbReference type="EMBL" id="JARSBN010000010">
    <property type="protein sequence ID" value="MDG4717194.1"/>
    <property type="molecule type" value="Genomic_DNA"/>
</dbReference>
<feature type="domain" description="AprA winged helix" evidence="3">
    <location>
        <begin position="160"/>
        <end position="254"/>
    </location>
</feature>
<dbReference type="Pfam" id="PF23526">
    <property type="entry name" value="AprA_N"/>
    <property type="match status" value="1"/>
</dbReference>
<keyword evidence="5" id="KW-1185">Reference proteome</keyword>
<dbReference type="SUPFAM" id="SSF53335">
    <property type="entry name" value="S-adenosyl-L-methionine-dependent methyltransferases"/>
    <property type="match status" value="1"/>
</dbReference>
<dbReference type="Pfam" id="PF23525">
    <property type="entry name" value="Methyltransf_36"/>
    <property type="match status" value="1"/>
</dbReference>
<gene>
    <name evidence="4" type="ORF">P7122_15005</name>
</gene>
<dbReference type="Pfam" id="PF23589">
    <property type="entry name" value="WHD_AprA"/>
    <property type="match status" value="1"/>
</dbReference>
<dbReference type="GO" id="GO:0008168">
    <property type="term" value="F:methyltransferase activity"/>
    <property type="evidence" value="ECO:0007669"/>
    <property type="project" value="UniProtKB-KW"/>
</dbReference>
<evidence type="ECO:0000313" key="4">
    <source>
        <dbReference type="EMBL" id="MDG4717194.1"/>
    </source>
</evidence>
<evidence type="ECO:0000259" key="3">
    <source>
        <dbReference type="Pfam" id="PF23589"/>
    </source>
</evidence>
<proteinExistence type="predicted"/>
<dbReference type="InterPro" id="IPR029063">
    <property type="entry name" value="SAM-dependent_MTases_sf"/>
</dbReference>
<dbReference type="EC" id="2.1.-.-" evidence="4"/>
<organism evidence="4 5">
    <name type="scientific">Winogradskyella marincola</name>
    <dbReference type="NCBI Taxonomy" id="3037795"/>
    <lineage>
        <taxon>Bacteria</taxon>
        <taxon>Pseudomonadati</taxon>
        <taxon>Bacteroidota</taxon>
        <taxon>Flavobacteriia</taxon>
        <taxon>Flavobacteriales</taxon>
        <taxon>Flavobacteriaceae</taxon>
        <taxon>Winogradskyella</taxon>
    </lineage>
</organism>
<accession>A0ABT6G5V6</accession>
<reference evidence="4 5" key="1">
    <citation type="submission" date="2023-03" db="EMBL/GenBank/DDBJ databases">
        <title>Strain YYF002 represents a novel species in the genus Winogradskyella isolated from seawater.</title>
        <authorList>
            <person name="Fu Z.-Y."/>
        </authorList>
    </citation>
    <scope>NUCLEOTIDE SEQUENCE [LARGE SCALE GENOMIC DNA]</scope>
    <source>
        <strain evidence="4 5">YYF002</strain>
    </source>
</reference>
<evidence type="ECO:0000259" key="2">
    <source>
        <dbReference type="Pfam" id="PF23526"/>
    </source>
</evidence>
<dbReference type="Proteomes" id="UP001529085">
    <property type="component" value="Unassembled WGS sequence"/>
</dbReference>
<keyword evidence="4" id="KW-0489">Methyltransferase</keyword>
<comment type="caution">
    <text evidence="4">The sequence shown here is derived from an EMBL/GenBank/DDBJ whole genome shotgun (WGS) entry which is preliminary data.</text>
</comment>
<dbReference type="GO" id="GO:0032259">
    <property type="term" value="P:methylation"/>
    <property type="evidence" value="ECO:0007669"/>
    <property type="project" value="UniProtKB-KW"/>
</dbReference>
<feature type="domain" description="AprA-like MT2-like" evidence="1">
    <location>
        <begin position="267"/>
        <end position="530"/>
    </location>
</feature>
<protein>
    <submittedName>
        <fullName evidence="4">Class I SAM-dependent methyltransferase</fullName>
        <ecNumber evidence="4">2.1.-.-</ecNumber>
    </submittedName>
</protein>
<dbReference type="Gene3D" id="3.40.50.150">
    <property type="entry name" value="Vaccinia Virus protein VP39"/>
    <property type="match status" value="1"/>
</dbReference>
<sequence length="536" mass="60814">MLTKSDKSQLRGIIFRHLDGIATATSAFALHKKEVLNYILEKESIELKTLSEVFSANEGYLNVALRILCSQGWLEQDLNNKTNTIVYKINDKSKAAFQLVHLYEDAVNLLRYSDRFATEKVISTDAFIALERIFKKFETNFGLDIFNEDSIEYQIYKHIEGTIAGPIIVLLGVNGLFHKYFMEASFTAEEYHKDPESFKKILDFFAHLGWFKKKRDTYQFTDKGLFFAKRASAYGVTVSYIPTFLQLDELIFGNPLVLKTDSPNDTEKHVHREMNVWGSGGAHTTYFKVIDRVIIDLFNRPIDLQPKGILDMGCGNGAFIEHIFNIIEKQTLRGKMLDDHPLFLVGADFNKAALKVTRANLISADIWAKVIWGDIGRPDILASDLKEDYNIELQDLLNVRTFLDHNRIWEAPQKAYDFTSTSSGAYASEGSRLNNNDVEASLLEHLSKWKPYVDKFGLLIIELHTISPELAAKNIGKTAATAYDATHGYSDQYIVEVDVFRSIAEKTGLIPDDMHFAKFPDSELATVSINLLKGKD</sequence>
<dbReference type="RefSeq" id="WP_278006617.1">
    <property type="nucleotide sequence ID" value="NZ_JARSBN010000010.1"/>
</dbReference>
<dbReference type="InterPro" id="IPR056395">
    <property type="entry name" value="WH_AprA"/>
</dbReference>
<dbReference type="InterPro" id="IPR056393">
    <property type="entry name" value="AprA-like_MT2"/>
</dbReference>
<keyword evidence="4" id="KW-0808">Transferase</keyword>
<feature type="domain" description="AprA-like N-terminal" evidence="2">
    <location>
        <begin position="10"/>
        <end position="76"/>
    </location>
</feature>
<name>A0ABT6G5V6_9FLAO</name>
<evidence type="ECO:0000313" key="5">
    <source>
        <dbReference type="Proteomes" id="UP001529085"/>
    </source>
</evidence>
<evidence type="ECO:0000259" key="1">
    <source>
        <dbReference type="Pfam" id="PF23525"/>
    </source>
</evidence>
<dbReference type="InterPro" id="IPR056394">
    <property type="entry name" value="AprA-like_N"/>
</dbReference>